<evidence type="ECO:0000313" key="5">
    <source>
        <dbReference type="EMBL" id="AFZ35008.1"/>
    </source>
</evidence>
<feature type="domain" description="TNase-like" evidence="4">
    <location>
        <begin position="40"/>
        <end position="172"/>
    </location>
</feature>
<evidence type="ECO:0000259" key="4">
    <source>
        <dbReference type="PROSITE" id="PS50830"/>
    </source>
</evidence>
<dbReference type="eggNOG" id="COG1525">
    <property type="taxonomic scope" value="Bacteria"/>
</dbReference>
<dbReference type="PANTHER" id="PTHR12302">
    <property type="entry name" value="EBNA2 BINDING PROTEIN P100"/>
    <property type="match status" value="1"/>
</dbReference>
<dbReference type="PROSITE" id="PS50830">
    <property type="entry name" value="TNASE_3"/>
    <property type="match status" value="1"/>
</dbReference>
<evidence type="ECO:0000256" key="1">
    <source>
        <dbReference type="ARBA" id="ARBA00022722"/>
    </source>
</evidence>
<dbReference type="PROSITE" id="PS51257">
    <property type="entry name" value="PROKAR_LIPOPROTEIN"/>
    <property type="match status" value="1"/>
</dbReference>
<dbReference type="InterPro" id="IPR035437">
    <property type="entry name" value="SNase_OB-fold_sf"/>
</dbReference>
<dbReference type="Gene3D" id="2.40.50.90">
    <property type="match status" value="1"/>
</dbReference>
<evidence type="ECO:0000313" key="6">
    <source>
        <dbReference type="Proteomes" id="UP000010473"/>
    </source>
</evidence>
<dbReference type="PATRIC" id="fig|111780.3.peg.1502"/>
<organism evidence="5 6">
    <name type="scientific">Stanieria cyanosphaera (strain ATCC 29371 / PCC 7437)</name>
    <dbReference type="NCBI Taxonomy" id="111780"/>
    <lineage>
        <taxon>Bacteria</taxon>
        <taxon>Bacillati</taxon>
        <taxon>Cyanobacteriota</taxon>
        <taxon>Cyanophyceae</taxon>
        <taxon>Pleurocapsales</taxon>
        <taxon>Dermocarpellaceae</taxon>
        <taxon>Stanieria</taxon>
    </lineage>
</organism>
<accession>K9XR42</accession>
<dbReference type="InterPro" id="IPR016071">
    <property type="entry name" value="Staphylococal_nuclease_OB-fold"/>
</dbReference>
<keyword evidence="1" id="KW-0540">Nuclease</keyword>
<keyword evidence="6" id="KW-1185">Reference proteome</keyword>
<dbReference type="SUPFAM" id="SSF50199">
    <property type="entry name" value="Staphylococcal nuclease"/>
    <property type="match status" value="1"/>
</dbReference>
<dbReference type="KEGG" id="scs:Sta7437_1441"/>
<name>K9XR42_STAC7</name>
<dbReference type="Proteomes" id="UP000010473">
    <property type="component" value="Chromosome"/>
</dbReference>
<dbReference type="STRING" id="111780.Sta7437_1441"/>
<keyword evidence="2" id="KW-0255">Endonuclease</keyword>
<protein>
    <submittedName>
        <fullName evidence="5">Nuclease (SNase domain-containing protein)</fullName>
    </submittedName>
</protein>
<dbReference type="Pfam" id="PF00565">
    <property type="entry name" value="SNase"/>
    <property type="match status" value="1"/>
</dbReference>
<dbReference type="PANTHER" id="PTHR12302:SF3">
    <property type="entry name" value="SERINE_THREONINE-PROTEIN KINASE 31"/>
    <property type="match status" value="1"/>
</dbReference>
<dbReference type="GO" id="GO:0004519">
    <property type="term" value="F:endonuclease activity"/>
    <property type="evidence" value="ECO:0007669"/>
    <property type="project" value="UniProtKB-KW"/>
</dbReference>
<evidence type="ECO:0000256" key="3">
    <source>
        <dbReference type="ARBA" id="ARBA00022801"/>
    </source>
</evidence>
<evidence type="ECO:0000256" key="2">
    <source>
        <dbReference type="ARBA" id="ARBA00022759"/>
    </source>
</evidence>
<sequence>MLLSHKEEISVDLMNFLAKICLICCCCFWLCSCQNSDLPSTIKAKVKRVVSGQTIEVWLTQADHFKSKETVRIIGINAPDLQQSPWGKAAQQRLKQLISPNVSASSIQLKLEKKDPFNRYLAHIWHDKTLISEQLVKEGYVLADTNYPNQYSQRLWYAQEYARLMGYGIWNPQQPMRESPEQFRSQQTKS</sequence>
<reference evidence="6" key="1">
    <citation type="journal article" date="2013" name="Proc. Natl. Acad. Sci. U.S.A.">
        <title>Improving the coverage of the cyanobacterial phylum using diversity-driven genome sequencing.</title>
        <authorList>
            <person name="Shih P.M."/>
            <person name="Wu D."/>
            <person name="Latifi A."/>
            <person name="Axen S.D."/>
            <person name="Fewer D.P."/>
            <person name="Talla E."/>
            <person name="Calteau A."/>
            <person name="Cai F."/>
            <person name="Tandeau de Marsac N."/>
            <person name="Rippka R."/>
            <person name="Herdman M."/>
            <person name="Sivonen K."/>
            <person name="Coursin T."/>
            <person name="Laurent T."/>
            <person name="Goodwin L."/>
            <person name="Nolan M."/>
            <person name="Davenport K.W."/>
            <person name="Han C.S."/>
            <person name="Rubin E.M."/>
            <person name="Eisen J.A."/>
            <person name="Woyke T."/>
            <person name="Gugger M."/>
            <person name="Kerfeld C.A."/>
        </authorList>
    </citation>
    <scope>NUCLEOTIDE SEQUENCE [LARGE SCALE GENOMIC DNA]</scope>
    <source>
        <strain evidence="6">ATCC 29371 / PCC 7437</strain>
    </source>
</reference>
<gene>
    <name evidence="5" type="ordered locus">Sta7437_1441</name>
</gene>
<dbReference type="SMART" id="SM00318">
    <property type="entry name" value="SNc"/>
    <property type="match status" value="1"/>
</dbReference>
<dbReference type="AlphaFoldDB" id="K9XR42"/>
<keyword evidence="3" id="KW-0378">Hydrolase</keyword>
<dbReference type="HOGENOM" id="CLU_046484_5_1_3"/>
<proteinExistence type="predicted"/>
<dbReference type="GO" id="GO:0016787">
    <property type="term" value="F:hydrolase activity"/>
    <property type="evidence" value="ECO:0007669"/>
    <property type="project" value="UniProtKB-KW"/>
</dbReference>
<dbReference type="EMBL" id="CP003653">
    <property type="protein sequence ID" value="AFZ35008.1"/>
    <property type="molecule type" value="Genomic_DNA"/>
</dbReference>